<proteinExistence type="predicted"/>
<evidence type="ECO:0000313" key="1">
    <source>
        <dbReference type="EMBL" id="KAE8164770.1"/>
    </source>
</evidence>
<name>A0A5N6V2B2_ASPTM</name>
<keyword evidence="2" id="KW-1185">Reference proteome</keyword>
<accession>A0A5N6V2B2</accession>
<protein>
    <submittedName>
        <fullName evidence="1">Uncharacterized protein</fullName>
    </submittedName>
</protein>
<dbReference type="Proteomes" id="UP000326950">
    <property type="component" value="Unassembled WGS sequence"/>
</dbReference>
<dbReference type="EMBL" id="ML738605">
    <property type="protein sequence ID" value="KAE8164770.1"/>
    <property type="molecule type" value="Genomic_DNA"/>
</dbReference>
<sequence>MQYLLKRGRFIYGPSAKAASHTQSEAGEPSHCYVVCTYPALYRACTTQSCRTFSDTFLALVCFGRDLRSIIASAPKTTIRRMKALFPSGSQARATQFRCDPRCMRPSVPQLLIRIYPCASATTCSASCITTLCVASGKQPKGPTSKMADCWRQERQHYACSLGKYTSATCQVTRSRNRPISITSWY</sequence>
<gene>
    <name evidence="1" type="ORF">BDV40DRAFT_102231</name>
</gene>
<evidence type="ECO:0000313" key="2">
    <source>
        <dbReference type="Proteomes" id="UP000326950"/>
    </source>
</evidence>
<organism evidence="1 2">
    <name type="scientific">Aspergillus tamarii</name>
    <dbReference type="NCBI Taxonomy" id="41984"/>
    <lineage>
        <taxon>Eukaryota</taxon>
        <taxon>Fungi</taxon>
        <taxon>Dikarya</taxon>
        <taxon>Ascomycota</taxon>
        <taxon>Pezizomycotina</taxon>
        <taxon>Eurotiomycetes</taxon>
        <taxon>Eurotiomycetidae</taxon>
        <taxon>Eurotiales</taxon>
        <taxon>Aspergillaceae</taxon>
        <taxon>Aspergillus</taxon>
        <taxon>Aspergillus subgen. Circumdati</taxon>
    </lineage>
</organism>
<reference evidence="1 2" key="1">
    <citation type="submission" date="2019-04" db="EMBL/GenBank/DDBJ databases">
        <title>Friends and foes A comparative genomics study of 23 Aspergillus species from section Flavi.</title>
        <authorList>
            <consortium name="DOE Joint Genome Institute"/>
            <person name="Kjaerbolling I."/>
            <person name="Vesth T."/>
            <person name="Frisvad J.C."/>
            <person name="Nybo J.L."/>
            <person name="Theobald S."/>
            <person name="Kildgaard S."/>
            <person name="Isbrandt T."/>
            <person name="Kuo A."/>
            <person name="Sato A."/>
            <person name="Lyhne E.K."/>
            <person name="Kogle M.E."/>
            <person name="Wiebenga A."/>
            <person name="Kun R.S."/>
            <person name="Lubbers R.J."/>
            <person name="Makela M.R."/>
            <person name="Barry K."/>
            <person name="Chovatia M."/>
            <person name="Clum A."/>
            <person name="Daum C."/>
            <person name="Haridas S."/>
            <person name="He G."/>
            <person name="LaButti K."/>
            <person name="Lipzen A."/>
            <person name="Mondo S."/>
            <person name="Riley R."/>
            <person name="Salamov A."/>
            <person name="Simmons B.A."/>
            <person name="Magnuson J.K."/>
            <person name="Henrissat B."/>
            <person name="Mortensen U.H."/>
            <person name="Larsen T.O."/>
            <person name="Devries R.P."/>
            <person name="Grigoriev I.V."/>
            <person name="Machida M."/>
            <person name="Baker S.E."/>
            <person name="Andersen M.R."/>
        </authorList>
    </citation>
    <scope>NUCLEOTIDE SEQUENCE [LARGE SCALE GENOMIC DNA]</scope>
    <source>
        <strain evidence="1 2">CBS 117626</strain>
    </source>
</reference>
<dbReference type="AlphaFoldDB" id="A0A5N6V2B2"/>